<dbReference type="GO" id="GO:0003677">
    <property type="term" value="F:DNA binding"/>
    <property type="evidence" value="ECO:0007669"/>
    <property type="project" value="TreeGrafter"/>
</dbReference>
<dbReference type="Pfam" id="PF03441">
    <property type="entry name" value="FAD_binding_7"/>
    <property type="match status" value="1"/>
</dbReference>
<name>A0A4R5CFE3_9FLAO</name>
<comment type="cofactor">
    <cofactor evidence="5">
        <name>FAD</name>
        <dbReference type="ChEBI" id="CHEBI:57692"/>
    </cofactor>
    <text evidence="5">Binds 1 FAD per subunit.</text>
</comment>
<dbReference type="RefSeq" id="WP_132001708.1">
    <property type="nucleotide sequence ID" value="NZ_SMFK01000002.1"/>
</dbReference>
<dbReference type="OrthoDB" id="9772484at2"/>
<dbReference type="GO" id="GO:0071949">
    <property type="term" value="F:FAD binding"/>
    <property type="evidence" value="ECO:0007669"/>
    <property type="project" value="TreeGrafter"/>
</dbReference>
<dbReference type="SUPFAM" id="SSF48173">
    <property type="entry name" value="Cryptochrome/photolyase FAD-binding domain"/>
    <property type="match status" value="1"/>
</dbReference>
<dbReference type="InterPro" id="IPR018394">
    <property type="entry name" value="DNA_photolyase_1_CS_C"/>
</dbReference>
<feature type="domain" description="Photolyase/cryptochrome alpha/beta" evidence="8">
    <location>
        <begin position="5"/>
        <end position="135"/>
    </location>
</feature>
<evidence type="ECO:0000256" key="4">
    <source>
        <dbReference type="ARBA" id="ARBA00022991"/>
    </source>
</evidence>
<dbReference type="GO" id="GO:0006139">
    <property type="term" value="P:nucleobase-containing compound metabolic process"/>
    <property type="evidence" value="ECO:0007669"/>
    <property type="project" value="UniProtKB-ARBA"/>
</dbReference>
<dbReference type="PANTHER" id="PTHR11455">
    <property type="entry name" value="CRYPTOCHROME"/>
    <property type="match status" value="1"/>
</dbReference>
<evidence type="ECO:0000256" key="1">
    <source>
        <dbReference type="ARBA" id="ARBA00001932"/>
    </source>
</evidence>
<dbReference type="Gene3D" id="3.40.50.620">
    <property type="entry name" value="HUPs"/>
    <property type="match status" value="1"/>
</dbReference>
<dbReference type="PRINTS" id="PR00147">
    <property type="entry name" value="DNAPHOTLYASE"/>
</dbReference>
<evidence type="ECO:0000256" key="7">
    <source>
        <dbReference type="SAM" id="MobiDB-lite"/>
    </source>
</evidence>
<dbReference type="SUPFAM" id="SSF52425">
    <property type="entry name" value="Cryptochrome/photolyase, N-terminal domain"/>
    <property type="match status" value="1"/>
</dbReference>
<dbReference type="Gene3D" id="1.10.579.10">
    <property type="entry name" value="DNA Cyclobutane Dipyrimidine Photolyase, subunit A, domain 3"/>
    <property type="match status" value="1"/>
</dbReference>
<dbReference type="Pfam" id="PF00875">
    <property type="entry name" value="DNA_photolyase"/>
    <property type="match status" value="1"/>
</dbReference>
<evidence type="ECO:0000256" key="6">
    <source>
        <dbReference type="RuleBase" id="RU004182"/>
    </source>
</evidence>
<feature type="binding site" evidence="5">
    <location>
        <position position="217"/>
    </location>
    <ligand>
        <name>FAD</name>
        <dbReference type="ChEBI" id="CHEBI:57692"/>
    </ligand>
</feature>
<protein>
    <submittedName>
        <fullName evidence="9">Deoxyribodipyrimidine photo-lyase</fullName>
    </submittedName>
</protein>
<evidence type="ECO:0000313" key="9">
    <source>
        <dbReference type="EMBL" id="TDD98315.1"/>
    </source>
</evidence>
<keyword evidence="3 5" id="KW-0274">FAD</keyword>
<dbReference type="InterPro" id="IPR005101">
    <property type="entry name" value="Cryptochr/Photolyase_FAD-bd"/>
</dbReference>
<dbReference type="GO" id="GO:0003904">
    <property type="term" value="F:deoxyribodipyrimidine photo-lyase activity"/>
    <property type="evidence" value="ECO:0007669"/>
    <property type="project" value="TreeGrafter"/>
</dbReference>
<dbReference type="InterPro" id="IPR036155">
    <property type="entry name" value="Crypto/Photolyase_N_sf"/>
</dbReference>
<evidence type="ECO:0000313" key="10">
    <source>
        <dbReference type="Proteomes" id="UP000295479"/>
    </source>
</evidence>
<dbReference type="InterPro" id="IPR014729">
    <property type="entry name" value="Rossmann-like_a/b/a_fold"/>
</dbReference>
<dbReference type="PANTHER" id="PTHR11455:SF9">
    <property type="entry name" value="CRYPTOCHROME CIRCADIAN CLOCK 5 ISOFORM X1"/>
    <property type="match status" value="1"/>
</dbReference>
<comment type="similarity">
    <text evidence="6">Belongs to the DNA photolyase family.</text>
</comment>
<feature type="binding site" evidence="5">
    <location>
        <position position="268"/>
    </location>
    <ligand>
        <name>FAD</name>
        <dbReference type="ChEBI" id="CHEBI:57692"/>
    </ligand>
</feature>
<evidence type="ECO:0000256" key="5">
    <source>
        <dbReference type="PIRSR" id="PIRSR602081-1"/>
    </source>
</evidence>
<accession>A0A4R5CFE3</accession>
<comment type="caution">
    <text evidence="9">The sequence shown here is derived from an EMBL/GenBank/DDBJ whole genome shotgun (WGS) entry which is preliminary data.</text>
</comment>
<keyword evidence="4 6" id="KW-0157">Chromophore</keyword>
<dbReference type="InterPro" id="IPR002081">
    <property type="entry name" value="Cryptochrome/DNA_photolyase_1"/>
</dbReference>
<evidence type="ECO:0000259" key="8">
    <source>
        <dbReference type="PROSITE" id="PS51645"/>
    </source>
</evidence>
<dbReference type="PROSITE" id="PS00394">
    <property type="entry name" value="DNA_PHOTOLYASES_1_1"/>
    <property type="match status" value="1"/>
</dbReference>
<sequence>MNKTTVNIVWFKRDLRFFDNEALFNAHHSGLPLLLVYVFEPSVMNYDDADVRHWRFIYESIQDLQRKLNASKSKIYFFYNEVETVFSEIIKNFEVKTIFSHQEIGNKITFDRDIAMQELFQENNIVWKEFQMHGVIRKLKSRQHWDKRWEEVMRASPKILKESDLKTIHLESDFYESLKGEILPIEITTPNKNFQQGGETLAWRYLDSFVKERYVNYSKHISKPALSRKGCSRLSPYLAYGNISMRMVYQYTNQFYEASKNKRAILNFVSRLHWHCHFMQKFEDECEMEFENANRAYDTLIKPKNETYIKAWQEGKTGVPIVDACMRCLVATGYINFRMRAMVVSFFTFNLWQDWRELHFLARQFLDYEPGIHYPQIQMQSGTTGINTIRIYNPIKNSEEHDSEGIFIKQWLPELAEIPVHLLHEPWKMNEMEQQFYNCKIGEDYPEPIVNIEETRKYASDIVWSFRKKNEVKQEGKRILQKHVTNPNSRRTKSPKKT</sequence>
<dbReference type="Proteomes" id="UP000295479">
    <property type="component" value="Unassembled WGS sequence"/>
</dbReference>
<keyword evidence="2 5" id="KW-0285">Flavoprotein</keyword>
<organism evidence="9 10">
    <name type="scientific">Flavobacterium cellulosilyticum</name>
    <dbReference type="NCBI Taxonomy" id="2541731"/>
    <lineage>
        <taxon>Bacteria</taxon>
        <taxon>Pseudomonadati</taxon>
        <taxon>Bacteroidota</taxon>
        <taxon>Flavobacteriia</taxon>
        <taxon>Flavobacteriales</taxon>
        <taxon>Flavobacteriaceae</taxon>
        <taxon>Flavobacterium</taxon>
    </lineage>
</organism>
<dbReference type="EMBL" id="SMFK01000002">
    <property type="protein sequence ID" value="TDD98315.1"/>
    <property type="molecule type" value="Genomic_DNA"/>
</dbReference>
<dbReference type="GO" id="GO:0006950">
    <property type="term" value="P:response to stress"/>
    <property type="evidence" value="ECO:0007669"/>
    <property type="project" value="UniProtKB-ARBA"/>
</dbReference>
<gene>
    <name evidence="9" type="ORF">E0F76_03995</name>
</gene>
<proteinExistence type="inferred from homology"/>
<evidence type="ECO:0000256" key="2">
    <source>
        <dbReference type="ARBA" id="ARBA00022630"/>
    </source>
</evidence>
<dbReference type="PROSITE" id="PS51645">
    <property type="entry name" value="PHR_CRY_ALPHA_BETA"/>
    <property type="match status" value="1"/>
</dbReference>
<reference evidence="9 10" key="1">
    <citation type="submission" date="2019-03" db="EMBL/GenBank/DDBJ databases">
        <title>Flavobacterium AR-3-4 sp. nov. isolated from arctic soil.</title>
        <authorList>
            <person name="Chaudhary D.K."/>
        </authorList>
    </citation>
    <scope>NUCLEOTIDE SEQUENCE [LARGE SCALE GENOMIC DNA]</scope>
    <source>
        <strain evidence="9 10">AR-3-4</strain>
    </source>
</reference>
<comment type="cofactor">
    <cofactor evidence="1">
        <name>(6R)-5,10-methylene-5,6,7,8-tetrahydrofolate</name>
        <dbReference type="ChEBI" id="CHEBI:15636"/>
    </cofactor>
</comment>
<feature type="region of interest" description="Disordered" evidence="7">
    <location>
        <begin position="475"/>
        <end position="498"/>
    </location>
</feature>
<dbReference type="GO" id="GO:0009416">
    <property type="term" value="P:response to light stimulus"/>
    <property type="evidence" value="ECO:0007669"/>
    <property type="project" value="TreeGrafter"/>
</dbReference>
<dbReference type="InterPro" id="IPR006050">
    <property type="entry name" value="DNA_photolyase_N"/>
</dbReference>
<keyword evidence="10" id="KW-1185">Reference proteome</keyword>
<evidence type="ECO:0000256" key="3">
    <source>
        <dbReference type="ARBA" id="ARBA00022827"/>
    </source>
</evidence>
<keyword evidence="9" id="KW-0456">Lyase</keyword>
<dbReference type="InterPro" id="IPR036134">
    <property type="entry name" value="Crypto/Photolyase_FAD-like_sf"/>
</dbReference>
<dbReference type="Gene3D" id="1.25.40.80">
    <property type="match status" value="1"/>
</dbReference>
<dbReference type="AlphaFoldDB" id="A0A4R5CFE3"/>